<dbReference type="Proteomes" id="UP000249619">
    <property type="component" value="Unassembled WGS sequence"/>
</dbReference>
<dbReference type="EMBL" id="QGDH01000143">
    <property type="protein sequence ID" value="RAR04912.1"/>
    <property type="molecule type" value="Genomic_DNA"/>
</dbReference>
<feature type="domain" description="Gfo/Idh/MocA-like oxidoreductase N-terminal" evidence="2">
    <location>
        <begin position="24"/>
        <end position="138"/>
    </location>
</feature>
<feature type="domain" description="Gal80p-like C-terminal" evidence="3">
    <location>
        <begin position="158"/>
        <end position="302"/>
    </location>
</feature>
<evidence type="ECO:0000256" key="1">
    <source>
        <dbReference type="SAM" id="MobiDB-lite"/>
    </source>
</evidence>
<evidence type="ECO:0000313" key="4">
    <source>
        <dbReference type="EMBL" id="RAR04912.1"/>
    </source>
</evidence>
<evidence type="ECO:0000259" key="2">
    <source>
        <dbReference type="Pfam" id="PF01408"/>
    </source>
</evidence>
<name>A0A364MWG4_STELY</name>
<dbReference type="InterPro" id="IPR051317">
    <property type="entry name" value="Gfo/Idh/MocA_oxidoreduct"/>
</dbReference>
<dbReference type="InterPro" id="IPR055080">
    <property type="entry name" value="Gal80p-like_C"/>
</dbReference>
<feature type="compositionally biased region" description="Acidic residues" evidence="1">
    <location>
        <begin position="774"/>
        <end position="792"/>
    </location>
</feature>
<evidence type="ECO:0000313" key="5">
    <source>
        <dbReference type="Proteomes" id="UP000249619"/>
    </source>
</evidence>
<dbReference type="AlphaFoldDB" id="A0A364MWG4"/>
<dbReference type="SUPFAM" id="SSF51735">
    <property type="entry name" value="NAD(P)-binding Rossmann-fold domains"/>
    <property type="match status" value="1"/>
</dbReference>
<protein>
    <submittedName>
        <fullName evidence="4">Oxidoreductase</fullName>
    </submittedName>
</protein>
<comment type="caution">
    <text evidence="4">The sequence shown here is derived from an EMBL/GenBank/DDBJ whole genome shotgun (WGS) entry which is preliminary data.</text>
</comment>
<dbReference type="Gene3D" id="3.40.50.720">
    <property type="entry name" value="NAD(P)-binding Rossmann-like Domain"/>
    <property type="match status" value="1"/>
</dbReference>
<dbReference type="InterPro" id="IPR036291">
    <property type="entry name" value="NAD(P)-bd_dom_sf"/>
</dbReference>
<dbReference type="Pfam" id="PF01408">
    <property type="entry name" value="GFO_IDH_MocA"/>
    <property type="match status" value="1"/>
</dbReference>
<dbReference type="GO" id="GO:0000166">
    <property type="term" value="F:nucleotide binding"/>
    <property type="evidence" value="ECO:0007669"/>
    <property type="project" value="InterPro"/>
</dbReference>
<feature type="region of interest" description="Disordered" evidence="1">
    <location>
        <begin position="766"/>
        <end position="811"/>
    </location>
</feature>
<keyword evidence="5" id="KW-1185">Reference proteome</keyword>
<dbReference type="Gene3D" id="3.30.360.10">
    <property type="entry name" value="Dihydrodipicolinate Reductase, domain 2"/>
    <property type="match status" value="1"/>
</dbReference>
<dbReference type="Pfam" id="PF22685">
    <property type="entry name" value="Gal80p_C-like"/>
    <property type="match status" value="1"/>
</dbReference>
<dbReference type="InterPro" id="IPR000683">
    <property type="entry name" value="Gfo/Idh/MocA-like_OxRdtase_N"/>
</dbReference>
<dbReference type="PANTHER" id="PTHR43708">
    <property type="entry name" value="CONSERVED EXPRESSED OXIDOREDUCTASE (EUROFUNG)"/>
    <property type="match status" value="1"/>
</dbReference>
<dbReference type="PANTHER" id="PTHR43708:SF1">
    <property type="entry name" value="GALACTOSE_LACTOSE METABOLISM REGULATORY PROTEIN GAL80"/>
    <property type="match status" value="1"/>
</dbReference>
<organism evidence="4 5">
    <name type="scientific">Stemphylium lycopersici</name>
    <name type="common">Tomato gray leaf spot disease fungus</name>
    <name type="synonym">Thyrospora lycopersici</name>
    <dbReference type="NCBI Taxonomy" id="183478"/>
    <lineage>
        <taxon>Eukaryota</taxon>
        <taxon>Fungi</taxon>
        <taxon>Dikarya</taxon>
        <taxon>Ascomycota</taxon>
        <taxon>Pezizomycotina</taxon>
        <taxon>Dothideomycetes</taxon>
        <taxon>Pleosporomycetidae</taxon>
        <taxon>Pleosporales</taxon>
        <taxon>Pleosporineae</taxon>
        <taxon>Pleosporaceae</taxon>
        <taxon>Stemphylium</taxon>
    </lineage>
</organism>
<proteinExistence type="predicted"/>
<accession>A0A364MWG4</accession>
<gene>
    <name evidence="4" type="ORF">DDE83_007612</name>
</gene>
<evidence type="ECO:0000259" key="3">
    <source>
        <dbReference type="Pfam" id="PF22685"/>
    </source>
</evidence>
<reference evidence="5" key="1">
    <citation type="submission" date="2018-05" db="EMBL/GenBank/DDBJ databases">
        <title>Draft genome sequence of Stemphylium lycopersici strain CIDEFI 213.</title>
        <authorList>
            <person name="Medina R."/>
            <person name="Franco M.E.E."/>
            <person name="Lucentini C.G."/>
            <person name="Saparrat M.C.N."/>
            <person name="Balatti P.A."/>
        </authorList>
    </citation>
    <scope>NUCLEOTIDE SEQUENCE [LARGE SCALE GENOMIC DNA]</scope>
    <source>
        <strain evidence="5">CIDEFI 213</strain>
    </source>
</reference>
<sequence length="811" mass="90327">MKPKAQPVRAALIGLSSSAITSWASAAHLPALLTPTGRSKITISALLNSSEHAAKSAIQQYKLPAETKAYGSAEDLASDPDIDLVICNTRVDKHYETIIPSVRAGKDVYVEWPIAAKKEHIDELVEAARQSGSRVAVGLQRRWSPPVLALRDILAGGKGNLGKVLSSQVQTSGGTMDREILPTGLSYFADKDVGGNPIVIGVGHVLDFVLETVGQIDAESVHSKAQIQRPDIRIRDPSTKQIVGNTISNVPDLLSFHGTLKQSPLTAPNATLSFSFRRGQPFPGTPALTWTITCEHGEIRLSSATSMVLRASENDGPLTIKVHHFDSDEVEDVDWDWSDEQKQVPIIARDVMACLYAFADGKQEGDGWVGLEDAARTSPDFEDHHSSRYITININNTNMSSFTPTPSRPQSPARRGEGLSDFEHVVKILTVGETPEPSHLEFRRFPATTKAFSLIKEKERIPEYICLFFAPAPDGHIDAICWRNRRLRGISGLSKDDDNEAADEILTDLSDALEEMEGETDLLLGGGGVMEQPIYQGKMDGEEERRSSDEISDFTDMITSAVGSRNYVDFFQVLAHFDTWCTVVSKVFHLYHFNVDEIQVLDLEEYCIFGNIDVGEYVRRIVAQARVMVRNTSHVTMELLHDHCIQKLLLRALGVADNDHEREWIHNCLGAGDDLELLMDTKTIRDIYQLMTSRPWIFGNFEWNQLSYFRNLEISTTTMLEQVDVELEAAGPELDVLGWLLEDLINGVQTYSNKCPRCRQELCPARPSRPRLDDSDDWESDDEEDEDSDTEESVNQSPWSGSDGWMDMVLD</sequence>
<dbReference type="SUPFAM" id="SSF55347">
    <property type="entry name" value="Glyceraldehyde-3-phosphate dehydrogenase-like, C-terminal domain"/>
    <property type="match status" value="1"/>
</dbReference>
<dbReference type="STRING" id="183478.A0A364MWG4"/>